<protein>
    <submittedName>
        <fullName evidence="2">Uncharacterized protein</fullName>
    </submittedName>
</protein>
<sequence length="200" mass="22771">MVNKKHNYYKCYSKQTVKVLRNVPKWLFYRGSLINTIATVLLVILFGFVKFPKMLEVKVKVEENSTANIYHSTSKSSSSNVDQDRLCLNTFSIPTLADSSQNNLQDHITVSFILEDEKVVLDSLKPEIILTIYGNSKLKNQIFKGHLHYVTNSYQSNRLFYAVIGFKNSSISSYINKNDIGSMKISLGEKSIISEVLGMR</sequence>
<evidence type="ECO:0000256" key="1">
    <source>
        <dbReference type="SAM" id="Phobius"/>
    </source>
</evidence>
<gene>
    <name evidence="2" type="ORF">ACFSQ6_03545</name>
</gene>
<dbReference type="Proteomes" id="UP001597418">
    <property type="component" value="Unassembled WGS sequence"/>
</dbReference>
<dbReference type="EMBL" id="JBHUMB010000005">
    <property type="protein sequence ID" value="MFD2742458.1"/>
    <property type="molecule type" value="Genomic_DNA"/>
</dbReference>
<dbReference type="RefSeq" id="WP_066754184.1">
    <property type="nucleotide sequence ID" value="NZ_JBHUMB010000005.1"/>
</dbReference>
<name>A0ABW5U954_9SPHI</name>
<keyword evidence="1" id="KW-0472">Membrane</keyword>
<feature type="transmembrane region" description="Helical" evidence="1">
    <location>
        <begin position="27"/>
        <end position="49"/>
    </location>
</feature>
<accession>A0ABW5U954</accession>
<keyword evidence="1" id="KW-0812">Transmembrane</keyword>
<reference evidence="3" key="1">
    <citation type="journal article" date="2019" name="Int. J. Syst. Evol. Microbiol.">
        <title>The Global Catalogue of Microorganisms (GCM) 10K type strain sequencing project: providing services to taxonomists for standard genome sequencing and annotation.</title>
        <authorList>
            <consortium name="The Broad Institute Genomics Platform"/>
            <consortium name="The Broad Institute Genome Sequencing Center for Infectious Disease"/>
            <person name="Wu L."/>
            <person name="Ma J."/>
        </authorList>
    </citation>
    <scope>NUCLEOTIDE SEQUENCE [LARGE SCALE GENOMIC DNA]</scope>
    <source>
        <strain evidence="3">KCTC 42247</strain>
    </source>
</reference>
<keyword evidence="1" id="KW-1133">Transmembrane helix</keyword>
<organism evidence="2 3">
    <name type="scientific">Sphingobacterium populi</name>
    <dbReference type="NCBI Taxonomy" id="1812824"/>
    <lineage>
        <taxon>Bacteria</taxon>
        <taxon>Pseudomonadati</taxon>
        <taxon>Bacteroidota</taxon>
        <taxon>Sphingobacteriia</taxon>
        <taxon>Sphingobacteriales</taxon>
        <taxon>Sphingobacteriaceae</taxon>
        <taxon>Sphingobacterium</taxon>
    </lineage>
</organism>
<evidence type="ECO:0000313" key="2">
    <source>
        <dbReference type="EMBL" id="MFD2742458.1"/>
    </source>
</evidence>
<evidence type="ECO:0000313" key="3">
    <source>
        <dbReference type="Proteomes" id="UP001597418"/>
    </source>
</evidence>
<keyword evidence="3" id="KW-1185">Reference proteome</keyword>
<comment type="caution">
    <text evidence="2">The sequence shown here is derived from an EMBL/GenBank/DDBJ whole genome shotgun (WGS) entry which is preliminary data.</text>
</comment>
<proteinExistence type="predicted"/>